<evidence type="ECO:0000313" key="8">
    <source>
        <dbReference type="EMBL" id="SDP66281.1"/>
    </source>
</evidence>
<evidence type="ECO:0000256" key="5">
    <source>
        <dbReference type="SAM" id="Phobius"/>
    </source>
</evidence>
<evidence type="ECO:0000259" key="6">
    <source>
        <dbReference type="PROSITE" id="PS50111"/>
    </source>
</evidence>
<gene>
    <name evidence="8" type="ORF">SAMN04489708_12044</name>
</gene>
<dbReference type="GO" id="GO:0007165">
    <property type="term" value="P:signal transduction"/>
    <property type="evidence" value="ECO:0007669"/>
    <property type="project" value="UniProtKB-KW"/>
</dbReference>
<dbReference type="InterPro" id="IPR003660">
    <property type="entry name" value="HAMP_dom"/>
</dbReference>
<dbReference type="PROSITE" id="PS50885">
    <property type="entry name" value="HAMP"/>
    <property type="match status" value="1"/>
</dbReference>
<dbReference type="Proteomes" id="UP000199317">
    <property type="component" value="Unassembled WGS sequence"/>
</dbReference>
<organism evidence="8 9">
    <name type="scientific">Paracidovorax cattleyae</name>
    <dbReference type="NCBI Taxonomy" id="80868"/>
    <lineage>
        <taxon>Bacteria</taxon>
        <taxon>Pseudomonadati</taxon>
        <taxon>Pseudomonadota</taxon>
        <taxon>Betaproteobacteria</taxon>
        <taxon>Burkholderiales</taxon>
        <taxon>Comamonadaceae</taxon>
        <taxon>Paracidovorax</taxon>
    </lineage>
</organism>
<evidence type="ECO:0000259" key="7">
    <source>
        <dbReference type="PROSITE" id="PS50885"/>
    </source>
</evidence>
<dbReference type="PRINTS" id="PR00260">
    <property type="entry name" value="CHEMTRNSDUCR"/>
</dbReference>
<evidence type="ECO:0000256" key="2">
    <source>
        <dbReference type="ARBA" id="ARBA00022481"/>
    </source>
</evidence>
<dbReference type="InterPro" id="IPR004089">
    <property type="entry name" value="MCPsignal_dom"/>
</dbReference>
<keyword evidence="4" id="KW-0807">Transducer</keyword>
<dbReference type="SUPFAM" id="SSF58104">
    <property type="entry name" value="Methyl-accepting chemotaxis protein (MCP) signaling domain"/>
    <property type="match status" value="1"/>
</dbReference>
<dbReference type="GO" id="GO:0005886">
    <property type="term" value="C:plasma membrane"/>
    <property type="evidence" value="ECO:0007669"/>
    <property type="project" value="TreeGrafter"/>
</dbReference>
<proteinExistence type="inferred from homology"/>
<name>A0A1H0UJD8_9BURK</name>
<keyword evidence="2" id="KW-0488">Methylation</keyword>
<dbReference type="CDD" id="cd11386">
    <property type="entry name" value="MCP_signal"/>
    <property type="match status" value="1"/>
</dbReference>
<dbReference type="SMART" id="SM00283">
    <property type="entry name" value="MA"/>
    <property type="match status" value="1"/>
</dbReference>
<feature type="domain" description="Methyl-accepting transducer" evidence="6">
    <location>
        <begin position="273"/>
        <end position="502"/>
    </location>
</feature>
<dbReference type="FunFam" id="1.10.287.950:FF:000001">
    <property type="entry name" value="Methyl-accepting chemotaxis sensory transducer"/>
    <property type="match status" value="1"/>
</dbReference>
<dbReference type="Pfam" id="PF00015">
    <property type="entry name" value="MCPsignal"/>
    <property type="match status" value="1"/>
</dbReference>
<sequence>MNTLGRLSIRTRLYFGTIFSLVLLVVIGGLGYLALDRTRDTLQVLFSQRVQTLTDMADLRTTLGTLRRTEKDIILNFNNSVEVASQREAWGKTLAALRKSLTAVRQVQAGDAAFVASIDKAQAEIQQYEAGISPIFEQIERAQLDGAGGAAYADRLKGHMEATDQILASLAQSARQSMEEARQGVEERTATMSAVIGGGLVLALAVLIPLTFFSVRSITASLAQARALAERIAGGDLSHEVRPAQMDEVGQLVVAMGRMQDALRGLVRQVQEASGNISTASTEIASGNHDLSQRTEQTAANLEETASSMEMLAGTVQQSTQSARQASDFASTAAQVAARGGSVVSQVVDTMGQITDSSRKIADITGVIDSIAFQTNILALNAAVEAARAGEQGRGFAVVAAEVRTLAQRSASAAKEIKELIGSSVERVESGSRLVSQAGTTMTEIVDSVRRVSEMISEITASSAEQSDNIGQISQSVSQLDQMTQQNAALVEQSTAASESLREQAVQLLGAVRRFRLDDGGTVVETALQAPTPPGSTPLVPRSRAAALPEPVRGPVVGFVRHEPAA</sequence>
<keyword evidence="5" id="KW-0472">Membrane</keyword>
<accession>A0A1H0UJD8</accession>
<keyword evidence="9" id="KW-1185">Reference proteome</keyword>
<dbReference type="EMBL" id="FNJL01000020">
    <property type="protein sequence ID" value="SDP66281.1"/>
    <property type="molecule type" value="Genomic_DNA"/>
</dbReference>
<dbReference type="InterPro" id="IPR024478">
    <property type="entry name" value="HlyB_4HB_MCP"/>
</dbReference>
<dbReference type="RefSeq" id="WP_092836101.1">
    <property type="nucleotide sequence ID" value="NZ_CP028290.1"/>
</dbReference>
<feature type="transmembrane region" description="Helical" evidence="5">
    <location>
        <begin position="192"/>
        <end position="215"/>
    </location>
</feature>
<protein>
    <submittedName>
        <fullName evidence="8">Methyl-accepting chemotaxis protein</fullName>
    </submittedName>
</protein>
<dbReference type="Gene3D" id="1.10.287.950">
    <property type="entry name" value="Methyl-accepting chemotaxis protein"/>
    <property type="match status" value="1"/>
</dbReference>
<keyword evidence="5" id="KW-1133">Transmembrane helix</keyword>
<dbReference type="Pfam" id="PF12729">
    <property type="entry name" value="4HB_MCP_1"/>
    <property type="match status" value="1"/>
</dbReference>
<dbReference type="PANTHER" id="PTHR43531">
    <property type="entry name" value="PROTEIN ICFG"/>
    <property type="match status" value="1"/>
</dbReference>
<evidence type="ECO:0000256" key="4">
    <source>
        <dbReference type="PROSITE-ProRule" id="PRU00284"/>
    </source>
</evidence>
<dbReference type="Pfam" id="PF00672">
    <property type="entry name" value="HAMP"/>
    <property type="match status" value="1"/>
</dbReference>
<dbReference type="PROSITE" id="PS50111">
    <property type="entry name" value="CHEMOTAXIS_TRANSDUC_2"/>
    <property type="match status" value="1"/>
</dbReference>
<dbReference type="OrthoDB" id="8790700at2"/>
<evidence type="ECO:0000313" key="9">
    <source>
        <dbReference type="Proteomes" id="UP000199317"/>
    </source>
</evidence>
<dbReference type="PANTHER" id="PTHR43531:SF14">
    <property type="entry name" value="METHYL-ACCEPTING CHEMOTAXIS PROTEIN I-RELATED"/>
    <property type="match status" value="1"/>
</dbReference>
<feature type="domain" description="HAMP" evidence="7">
    <location>
        <begin position="216"/>
        <end position="268"/>
    </location>
</feature>
<dbReference type="InterPro" id="IPR051310">
    <property type="entry name" value="MCP_chemotaxis"/>
</dbReference>
<keyword evidence="5" id="KW-0812">Transmembrane</keyword>
<dbReference type="CDD" id="cd06225">
    <property type="entry name" value="HAMP"/>
    <property type="match status" value="1"/>
</dbReference>
<feature type="transmembrane region" description="Helical" evidence="5">
    <location>
        <begin position="12"/>
        <end position="35"/>
    </location>
</feature>
<evidence type="ECO:0000256" key="3">
    <source>
        <dbReference type="ARBA" id="ARBA00029447"/>
    </source>
</evidence>
<comment type="similarity">
    <text evidence="3">Belongs to the methyl-accepting chemotaxis (MCP) protein family.</text>
</comment>
<dbReference type="SMART" id="SM00304">
    <property type="entry name" value="HAMP"/>
    <property type="match status" value="1"/>
</dbReference>
<dbReference type="AlphaFoldDB" id="A0A1H0UJD8"/>
<comment type="subcellular location">
    <subcellularLocation>
        <location evidence="1">Membrane</location>
    </subcellularLocation>
</comment>
<dbReference type="GO" id="GO:0004888">
    <property type="term" value="F:transmembrane signaling receptor activity"/>
    <property type="evidence" value="ECO:0007669"/>
    <property type="project" value="InterPro"/>
</dbReference>
<dbReference type="GO" id="GO:0006935">
    <property type="term" value="P:chemotaxis"/>
    <property type="evidence" value="ECO:0007669"/>
    <property type="project" value="InterPro"/>
</dbReference>
<dbReference type="InterPro" id="IPR004090">
    <property type="entry name" value="Chemotax_Me-accpt_rcpt"/>
</dbReference>
<reference evidence="9" key="1">
    <citation type="submission" date="2016-10" db="EMBL/GenBank/DDBJ databases">
        <authorList>
            <person name="Varghese N."/>
            <person name="Submissions S."/>
        </authorList>
    </citation>
    <scope>NUCLEOTIDE SEQUENCE [LARGE SCALE GENOMIC DNA]</scope>
    <source>
        <strain evidence="9">DSM 17101</strain>
    </source>
</reference>
<evidence type="ECO:0000256" key="1">
    <source>
        <dbReference type="ARBA" id="ARBA00004370"/>
    </source>
</evidence>